<dbReference type="RefSeq" id="WP_120678768.1">
    <property type="nucleotide sequence ID" value="NZ_RBAL01000006.1"/>
</dbReference>
<dbReference type="AlphaFoldDB" id="A0A3A9Z1X7"/>
<dbReference type="OrthoDB" id="4338126at2"/>
<reference evidence="1 2" key="1">
    <citation type="journal article" date="2014" name="Int. J. Syst. Evol. Microbiol.">
        <title>Streptomyces hoynatensis sp. nov., isolated from deep marine sediment.</title>
        <authorList>
            <person name="Veyisoglu A."/>
            <person name="Sahin N."/>
        </authorList>
    </citation>
    <scope>NUCLEOTIDE SEQUENCE [LARGE SCALE GENOMIC DNA]</scope>
    <source>
        <strain evidence="1 2">KCTC 29097</strain>
    </source>
</reference>
<keyword evidence="2" id="KW-1185">Reference proteome</keyword>
<comment type="caution">
    <text evidence="1">The sequence shown here is derived from an EMBL/GenBank/DDBJ whole genome shotgun (WGS) entry which is preliminary data.</text>
</comment>
<dbReference type="EMBL" id="RBAL01000006">
    <property type="protein sequence ID" value="RKN42225.1"/>
    <property type="molecule type" value="Genomic_DNA"/>
</dbReference>
<protein>
    <submittedName>
        <fullName evidence="1">Uncharacterized protein</fullName>
    </submittedName>
</protein>
<gene>
    <name evidence="1" type="ORF">D7294_12290</name>
</gene>
<evidence type="ECO:0000313" key="1">
    <source>
        <dbReference type="EMBL" id="RKN42225.1"/>
    </source>
</evidence>
<dbReference type="Proteomes" id="UP000272474">
    <property type="component" value="Unassembled WGS sequence"/>
</dbReference>
<organism evidence="1 2">
    <name type="scientific">Streptomyces hoynatensis</name>
    <dbReference type="NCBI Taxonomy" id="1141874"/>
    <lineage>
        <taxon>Bacteria</taxon>
        <taxon>Bacillati</taxon>
        <taxon>Actinomycetota</taxon>
        <taxon>Actinomycetes</taxon>
        <taxon>Kitasatosporales</taxon>
        <taxon>Streptomycetaceae</taxon>
        <taxon>Streptomyces</taxon>
    </lineage>
</organism>
<evidence type="ECO:0000313" key="2">
    <source>
        <dbReference type="Proteomes" id="UP000272474"/>
    </source>
</evidence>
<name>A0A3A9Z1X7_9ACTN</name>
<accession>A0A3A9Z1X7</accession>
<proteinExistence type="predicted"/>
<sequence length="75" mass="8224">MRFEGQVRPAVAGTLRVLERVLLPGGRRTALENARAAVLADRERAAARFEAERALRSVLGPAPRPEQAQVPARRP</sequence>